<feature type="transmembrane region" description="Helical" evidence="11">
    <location>
        <begin position="302"/>
        <end position="326"/>
    </location>
</feature>
<comment type="caution">
    <text evidence="14">The sequence shown here is derived from an EMBL/GenBank/DDBJ whole genome shotgun (WGS) entry which is preliminary data.</text>
</comment>
<evidence type="ECO:0000256" key="3">
    <source>
        <dbReference type="ARBA" id="ARBA00022448"/>
    </source>
</evidence>
<keyword evidence="6 11" id="KW-0375">Hydrogen ion transport</keyword>
<keyword evidence="9 11" id="KW-0472">Membrane</keyword>
<dbReference type="Gene3D" id="1.20.120.220">
    <property type="entry name" value="ATP synthase, F0 complex, subunit A"/>
    <property type="match status" value="1"/>
</dbReference>
<keyword evidence="7 11" id="KW-1133">Transmembrane helix</keyword>
<gene>
    <name evidence="11" type="primary">atpB</name>
    <name evidence="14" type="ORF">GGR27_002329</name>
</gene>
<keyword evidence="5 11" id="KW-0812">Transmembrane</keyword>
<feature type="signal peptide" evidence="13">
    <location>
        <begin position="1"/>
        <end position="22"/>
    </location>
</feature>
<dbReference type="HAMAP" id="MF_01393">
    <property type="entry name" value="ATP_synth_a_bact"/>
    <property type="match status" value="1"/>
</dbReference>
<dbReference type="InterPro" id="IPR045083">
    <property type="entry name" value="ATP_synth_F0_asu_bact/mt"/>
</dbReference>
<keyword evidence="11" id="KW-1003">Cell membrane</keyword>
<evidence type="ECO:0000256" key="6">
    <source>
        <dbReference type="ARBA" id="ARBA00022781"/>
    </source>
</evidence>
<evidence type="ECO:0000256" key="1">
    <source>
        <dbReference type="ARBA" id="ARBA00004141"/>
    </source>
</evidence>
<dbReference type="SUPFAM" id="SSF81336">
    <property type="entry name" value="F1F0 ATP synthase subunit A"/>
    <property type="match status" value="1"/>
</dbReference>
<comment type="similarity">
    <text evidence="2 11 12">Belongs to the ATPase A chain family.</text>
</comment>
<evidence type="ECO:0000256" key="4">
    <source>
        <dbReference type="ARBA" id="ARBA00022547"/>
    </source>
</evidence>
<feature type="transmembrane region" description="Helical" evidence="11">
    <location>
        <begin position="272"/>
        <end position="290"/>
    </location>
</feature>
<evidence type="ECO:0000256" key="9">
    <source>
        <dbReference type="ARBA" id="ARBA00023136"/>
    </source>
</evidence>
<evidence type="ECO:0000256" key="8">
    <source>
        <dbReference type="ARBA" id="ARBA00023065"/>
    </source>
</evidence>
<keyword evidence="10 11" id="KW-0066">ATP synthesis</keyword>
<dbReference type="PANTHER" id="PTHR11410:SF0">
    <property type="entry name" value="ATP SYNTHASE SUBUNIT A"/>
    <property type="match status" value="1"/>
</dbReference>
<evidence type="ECO:0000256" key="2">
    <source>
        <dbReference type="ARBA" id="ARBA00006810"/>
    </source>
</evidence>
<feature type="transmembrane region" description="Helical" evidence="11">
    <location>
        <begin position="243"/>
        <end position="266"/>
    </location>
</feature>
<dbReference type="RefSeq" id="WP_168037578.1">
    <property type="nucleotide sequence ID" value="NZ_JAATJH010000003.1"/>
</dbReference>
<dbReference type="NCBIfam" id="TIGR01131">
    <property type="entry name" value="ATP_synt_6_or_A"/>
    <property type="match status" value="1"/>
</dbReference>
<evidence type="ECO:0000256" key="5">
    <source>
        <dbReference type="ARBA" id="ARBA00022692"/>
    </source>
</evidence>
<dbReference type="InterPro" id="IPR000568">
    <property type="entry name" value="ATP_synth_F0_asu"/>
</dbReference>
<evidence type="ECO:0000256" key="7">
    <source>
        <dbReference type="ARBA" id="ARBA00022989"/>
    </source>
</evidence>
<keyword evidence="15" id="KW-1185">Reference proteome</keyword>
<comment type="subcellular location">
    <subcellularLocation>
        <location evidence="11 12">Cell membrane</location>
        <topology evidence="11 12">Multi-pass membrane protein</topology>
    </subcellularLocation>
    <subcellularLocation>
        <location evidence="1">Membrane</location>
        <topology evidence="1">Multi-pass membrane protein</topology>
    </subcellularLocation>
</comment>
<feature type="transmembrane region" description="Helical" evidence="11">
    <location>
        <begin position="363"/>
        <end position="383"/>
    </location>
</feature>
<feature type="transmembrane region" description="Helical" evidence="11">
    <location>
        <begin position="332"/>
        <end position="356"/>
    </location>
</feature>
<feature type="chain" id="PRO_5046678577" description="ATP synthase subunit a" evidence="13">
    <location>
        <begin position="23"/>
        <end position="434"/>
    </location>
</feature>
<dbReference type="Proteomes" id="UP000770785">
    <property type="component" value="Unassembled WGS sequence"/>
</dbReference>
<protein>
    <recommendedName>
        <fullName evidence="11 12">ATP synthase subunit a</fullName>
    </recommendedName>
    <alternativeName>
        <fullName evidence="11">ATP synthase F0 sector subunit a</fullName>
    </alternativeName>
    <alternativeName>
        <fullName evidence="11">F-ATPase subunit 6</fullName>
    </alternativeName>
</protein>
<evidence type="ECO:0000256" key="13">
    <source>
        <dbReference type="SAM" id="SignalP"/>
    </source>
</evidence>
<dbReference type="EMBL" id="JAATJH010000003">
    <property type="protein sequence ID" value="NJC26819.1"/>
    <property type="molecule type" value="Genomic_DNA"/>
</dbReference>
<dbReference type="Pfam" id="PF00119">
    <property type="entry name" value="ATP-synt_A"/>
    <property type="match status" value="1"/>
</dbReference>
<accession>A0ABX0XD47</accession>
<evidence type="ECO:0000256" key="10">
    <source>
        <dbReference type="ARBA" id="ARBA00023310"/>
    </source>
</evidence>
<evidence type="ECO:0000256" key="11">
    <source>
        <dbReference type="HAMAP-Rule" id="MF_01393"/>
    </source>
</evidence>
<reference evidence="14 15" key="1">
    <citation type="submission" date="2020-03" db="EMBL/GenBank/DDBJ databases">
        <title>Genomic Encyclopedia of Type Strains, Phase IV (KMG-IV): sequencing the most valuable type-strain genomes for metagenomic binning, comparative biology and taxonomic classification.</title>
        <authorList>
            <person name="Goeker M."/>
        </authorList>
    </citation>
    <scope>NUCLEOTIDE SEQUENCE [LARGE SCALE GENOMIC DNA]</scope>
    <source>
        <strain evidence="14 15">DSM 105096</strain>
    </source>
</reference>
<keyword evidence="3 11" id="KW-0813">Transport</keyword>
<keyword evidence="8 11" id="KW-0406">Ion transport</keyword>
<sequence>MKLTSRLFLLLVFTLSFGTLFASGGEGAEVEKYDPVETIMHHIADGNEFEIVHGVNIPLPVILFAPGHGWTFGMSSMFDHGHHAVKGYLMNHGRINRVADESFPQGHVIIKDAHAIDTYKYKVDGGPIVGEETDEISKEELNEADFLLHDGKYYQLDRASAADGGLLGGGITSFYDFSITKNVFAMMLAALLLIIVFTIVAGAYKKRDGQAPTGFQGFMEPVFLFIRDEVARPMIGEQHYARFLPFIMTIFFFILFCNLLGLIPIFPGSANITGNLAVTMGLAVVVFIVTNLNGKKDYWQHVFWMPGVPVFIKPILAVVEILGLFIKPFSLMIRLFANITAGHIIILSLIGLIFVFGDSGESIGGATVGAIVGGAFTAFMNLIELLVAFLQAFIFAMLAASYIGAAVEEHDHHDEDHAVEHKHGGAYAEAVAHN</sequence>
<proteinExistence type="inferred from homology"/>
<keyword evidence="4 11" id="KW-0138">CF(0)</keyword>
<name>A0ABX0XD47_9BACT</name>
<feature type="transmembrane region" description="Helical" evidence="11">
    <location>
        <begin position="389"/>
        <end position="407"/>
    </location>
</feature>
<dbReference type="InterPro" id="IPR035908">
    <property type="entry name" value="F0_ATP_A_sf"/>
</dbReference>
<organism evidence="14 15">
    <name type="scientific">Neolewinella antarctica</name>
    <dbReference type="NCBI Taxonomy" id="442734"/>
    <lineage>
        <taxon>Bacteria</taxon>
        <taxon>Pseudomonadati</taxon>
        <taxon>Bacteroidota</taxon>
        <taxon>Saprospiria</taxon>
        <taxon>Saprospirales</taxon>
        <taxon>Lewinellaceae</taxon>
        <taxon>Neolewinella</taxon>
    </lineage>
</organism>
<feature type="transmembrane region" description="Helical" evidence="11">
    <location>
        <begin position="183"/>
        <end position="204"/>
    </location>
</feature>
<comment type="function">
    <text evidence="11 12">Key component of the proton channel; it plays a direct role in the translocation of protons across the membrane.</text>
</comment>
<evidence type="ECO:0000313" key="14">
    <source>
        <dbReference type="EMBL" id="NJC26819.1"/>
    </source>
</evidence>
<keyword evidence="13" id="KW-0732">Signal</keyword>
<dbReference type="PANTHER" id="PTHR11410">
    <property type="entry name" value="ATP SYNTHASE SUBUNIT A"/>
    <property type="match status" value="1"/>
</dbReference>
<dbReference type="PRINTS" id="PR00123">
    <property type="entry name" value="ATPASEA"/>
</dbReference>
<evidence type="ECO:0000256" key="12">
    <source>
        <dbReference type="RuleBase" id="RU000483"/>
    </source>
</evidence>
<dbReference type="CDD" id="cd00310">
    <property type="entry name" value="ATP-synt_Fo_a_6"/>
    <property type="match status" value="1"/>
</dbReference>
<evidence type="ECO:0000313" key="15">
    <source>
        <dbReference type="Proteomes" id="UP000770785"/>
    </source>
</evidence>